<protein>
    <submittedName>
        <fullName evidence="1">Uncharacterized protein</fullName>
    </submittedName>
</protein>
<gene>
    <name evidence="1" type="ORF">GX355_10755</name>
</gene>
<dbReference type="AlphaFoldDB" id="A0A7X8C5G0"/>
<reference evidence="1 2" key="1">
    <citation type="journal article" date="2020" name="Biotechnol. Biofuels">
        <title>New insights from the biogas microbiome by comprehensive genome-resolved metagenomics of nearly 1600 species originating from multiple anaerobic digesters.</title>
        <authorList>
            <person name="Campanaro S."/>
            <person name="Treu L."/>
            <person name="Rodriguez-R L.M."/>
            <person name="Kovalovszki A."/>
            <person name="Ziels R.M."/>
            <person name="Maus I."/>
            <person name="Zhu X."/>
            <person name="Kougias P.G."/>
            <person name="Basile A."/>
            <person name="Luo G."/>
            <person name="Schluter A."/>
            <person name="Konstantinidis K.T."/>
            <person name="Angelidaki I."/>
        </authorList>
    </citation>
    <scope>NUCLEOTIDE SEQUENCE [LARGE SCALE GENOMIC DNA]</scope>
    <source>
        <strain evidence="1">AS23ysBPME_34</strain>
    </source>
</reference>
<sequence length="76" mass="8862">MISLSNKEQELLKLLEKKYNLPSVPDVWNEDIADEYREAAIAYEVSAVQSNREDDLLLDIIHLGDKLYDHFLNVKE</sequence>
<accession>A0A7X8C5G0</accession>
<dbReference type="EMBL" id="JAAYSM010000388">
    <property type="protein sequence ID" value="NLJ19323.1"/>
    <property type="molecule type" value="Genomic_DNA"/>
</dbReference>
<name>A0A7X8C5G0_9LACT</name>
<proteinExistence type="predicted"/>
<evidence type="ECO:0000313" key="1">
    <source>
        <dbReference type="EMBL" id="NLJ19323.1"/>
    </source>
</evidence>
<organism evidence="1 2">
    <name type="scientific">Globicatella sulfidifaciens</name>
    <dbReference type="NCBI Taxonomy" id="136093"/>
    <lineage>
        <taxon>Bacteria</taxon>
        <taxon>Bacillati</taxon>
        <taxon>Bacillota</taxon>
        <taxon>Bacilli</taxon>
        <taxon>Lactobacillales</taxon>
        <taxon>Aerococcaceae</taxon>
        <taxon>Globicatella</taxon>
    </lineage>
</organism>
<dbReference type="Proteomes" id="UP000541058">
    <property type="component" value="Unassembled WGS sequence"/>
</dbReference>
<comment type="caution">
    <text evidence="1">The sequence shown here is derived from an EMBL/GenBank/DDBJ whole genome shotgun (WGS) entry which is preliminary data.</text>
</comment>
<dbReference type="RefSeq" id="WP_276649797.1">
    <property type="nucleotide sequence ID" value="NZ_JAAYSM010000388.1"/>
</dbReference>
<evidence type="ECO:0000313" key="2">
    <source>
        <dbReference type="Proteomes" id="UP000541058"/>
    </source>
</evidence>